<reference evidence="2" key="1">
    <citation type="submission" date="2018-02" db="EMBL/GenBank/DDBJ databases">
        <title>Rhizophora mucronata_Transcriptome.</title>
        <authorList>
            <person name="Meera S.P."/>
            <person name="Sreeshan A."/>
            <person name="Augustine A."/>
        </authorList>
    </citation>
    <scope>NUCLEOTIDE SEQUENCE</scope>
    <source>
        <tissue evidence="2">Leaf</tissue>
    </source>
</reference>
<keyword evidence="1" id="KW-0732">Signal</keyword>
<protein>
    <submittedName>
        <fullName evidence="2">Uncharacterized protein MANES_15G081300</fullName>
    </submittedName>
</protein>
<dbReference type="AlphaFoldDB" id="A0A2P2JM40"/>
<proteinExistence type="predicted"/>
<evidence type="ECO:0000313" key="2">
    <source>
        <dbReference type="EMBL" id="MBW94531.1"/>
    </source>
</evidence>
<feature type="chain" id="PRO_5015130147" evidence="1">
    <location>
        <begin position="22"/>
        <end position="65"/>
    </location>
</feature>
<name>A0A2P2JM40_RHIMU</name>
<dbReference type="EMBL" id="GGEC01014048">
    <property type="protein sequence ID" value="MBW94531.1"/>
    <property type="molecule type" value="Transcribed_RNA"/>
</dbReference>
<organism evidence="2">
    <name type="scientific">Rhizophora mucronata</name>
    <name type="common">Asiatic mangrove</name>
    <dbReference type="NCBI Taxonomy" id="61149"/>
    <lineage>
        <taxon>Eukaryota</taxon>
        <taxon>Viridiplantae</taxon>
        <taxon>Streptophyta</taxon>
        <taxon>Embryophyta</taxon>
        <taxon>Tracheophyta</taxon>
        <taxon>Spermatophyta</taxon>
        <taxon>Magnoliopsida</taxon>
        <taxon>eudicotyledons</taxon>
        <taxon>Gunneridae</taxon>
        <taxon>Pentapetalae</taxon>
        <taxon>rosids</taxon>
        <taxon>fabids</taxon>
        <taxon>Malpighiales</taxon>
        <taxon>Rhizophoraceae</taxon>
        <taxon>Rhizophora</taxon>
    </lineage>
</organism>
<evidence type="ECO:0000256" key="1">
    <source>
        <dbReference type="SAM" id="SignalP"/>
    </source>
</evidence>
<sequence>MSWSFTMWILYGICASLSGFARSPAFDAVKAAKSSSSCCCCWVWFSSWLIRPELLISLLNSVTKD</sequence>
<feature type="signal peptide" evidence="1">
    <location>
        <begin position="1"/>
        <end position="21"/>
    </location>
</feature>
<accession>A0A2P2JM40</accession>